<feature type="compositionally biased region" description="Basic and acidic residues" evidence="3">
    <location>
        <begin position="15"/>
        <end position="33"/>
    </location>
</feature>
<evidence type="ECO:0000256" key="1">
    <source>
        <dbReference type="ARBA" id="ARBA00006652"/>
    </source>
</evidence>
<feature type="compositionally biased region" description="Low complexity" evidence="3">
    <location>
        <begin position="34"/>
        <end position="48"/>
    </location>
</feature>
<sequence>RLLLRLWTHGGSGAEPRDRDGRGPRQPDRRAGGEEAAGARAQAGAAERAAADAGERRPVRAPSIPGVRRWTPPAQPAAAVPLSSLGTLTPPEEPYDYFHPREAEDASEPSEPSLLDELELLDLDSLGCSDGADETWLYAPPKAAAAAAAELADDALTPLQWCRQVLDRPKTEVEAARRSLSLRLEQVSRWRSSLSSPSPSPSPGRVAGVSPIPSPRCSTPQLSQRHGDHTTRMCPMSSSVLHRTLSPVGKERSPVAERTPMFLPHSAGRSHGLRRSALSPQSSLDSDLGSSEVEDDSIALGYKLHDLTDVQVMARLQEESESVSQSLRPHSRCLFCVIPSEEECAMKVQITGRLDQSVIRSRI</sequence>
<dbReference type="Proteomes" id="UP000694558">
    <property type="component" value="Chromosome 1"/>
</dbReference>
<dbReference type="GO" id="GO:0031122">
    <property type="term" value="P:cytoplasmic microtubule organization"/>
    <property type="evidence" value="ECO:0007669"/>
    <property type="project" value="TreeGrafter"/>
</dbReference>
<feature type="region of interest" description="Disordered" evidence="3">
    <location>
        <begin position="188"/>
        <end position="234"/>
    </location>
</feature>
<feature type="compositionally biased region" description="Basic and acidic residues" evidence="3">
    <location>
        <begin position="49"/>
        <end position="58"/>
    </location>
</feature>
<dbReference type="GO" id="GO:0031116">
    <property type="term" value="P:positive regulation of microtubule polymerization"/>
    <property type="evidence" value="ECO:0007669"/>
    <property type="project" value="TreeGrafter"/>
</dbReference>
<evidence type="ECO:0000313" key="4">
    <source>
        <dbReference type="Ensembl" id="ENSSMAP00000050438.1"/>
    </source>
</evidence>
<dbReference type="PANTHER" id="PTHR22406">
    <property type="entry name" value="NASCENT POLYPEPTIDE-ASSOCIATED COMPLEX SUBUNIT ALPHA, MUSCLE-SPECIFIC FORM"/>
    <property type="match status" value="1"/>
</dbReference>
<dbReference type="PANTHER" id="PTHR22406:SF2">
    <property type="entry name" value="SLAIN MOTIF-CONTAINING PROTEIN 1"/>
    <property type="match status" value="1"/>
</dbReference>
<name>A0A8D3CT30_SCOMX</name>
<evidence type="ECO:0000256" key="3">
    <source>
        <dbReference type="SAM" id="MobiDB-lite"/>
    </source>
</evidence>
<dbReference type="Pfam" id="PF15301">
    <property type="entry name" value="SLAIN"/>
    <property type="match status" value="1"/>
</dbReference>
<proteinExistence type="inferred from homology"/>
<dbReference type="GO" id="GO:0035371">
    <property type="term" value="C:microtubule plus-end"/>
    <property type="evidence" value="ECO:0007669"/>
    <property type="project" value="TreeGrafter"/>
</dbReference>
<organism evidence="4 5">
    <name type="scientific">Scophthalmus maximus</name>
    <name type="common">Turbot</name>
    <name type="synonym">Psetta maxima</name>
    <dbReference type="NCBI Taxonomy" id="52904"/>
    <lineage>
        <taxon>Eukaryota</taxon>
        <taxon>Metazoa</taxon>
        <taxon>Chordata</taxon>
        <taxon>Craniata</taxon>
        <taxon>Vertebrata</taxon>
        <taxon>Euteleostomi</taxon>
        <taxon>Actinopterygii</taxon>
        <taxon>Neopterygii</taxon>
        <taxon>Teleostei</taxon>
        <taxon>Neoteleostei</taxon>
        <taxon>Acanthomorphata</taxon>
        <taxon>Carangaria</taxon>
        <taxon>Pleuronectiformes</taxon>
        <taxon>Pleuronectoidei</taxon>
        <taxon>Scophthalmidae</taxon>
        <taxon>Scophthalmus</taxon>
    </lineage>
</organism>
<feature type="compositionally biased region" description="Polar residues" evidence="3">
    <location>
        <begin position="278"/>
        <end position="289"/>
    </location>
</feature>
<keyword evidence="2" id="KW-0175">Coiled coil</keyword>
<feature type="region of interest" description="Disordered" evidence="3">
    <location>
        <begin position="1"/>
        <end position="110"/>
    </location>
</feature>
<reference evidence="4" key="2">
    <citation type="submission" date="2025-08" db="UniProtKB">
        <authorList>
            <consortium name="Ensembl"/>
        </authorList>
    </citation>
    <scope>IDENTIFICATION</scope>
</reference>
<dbReference type="AlphaFoldDB" id="A0A8D3CT30"/>
<protein>
    <recommendedName>
        <fullName evidence="6">SLAIN motif-containing protein-like</fullName>
    </recommendedName>
</protein>
<reference evidence="4" key="1">
    <citation type="submission" date="2023-05" db="EMBL/GenBank/DDBJ databases">
        <title>High-quality long-read genome of Scophthalmus maximus.</title>
        <authorList>
            <person name="Lien S."/>
            <person name="Martinez P."/>
        </authorList>
    </citation>
    <scope>NUCLEOTIDE SEQUENCE [LARGE SCALE GENOMIC DNA]</scope>
</reference>
<dbReference type="GeneTree" id="ENSGT00390000017860"/>
<evidence type="ECO:0000256" key="2">
    <source>
        <dbReference type="ARBA" id="ARBA00023054"/>
    </source>
</evidence>
<feature type="region of interest" description="Disordered" evidence="3">
    <location>
        <begin position="262"/>
        <end position="291"/>
    </location>
</feature>
<dbReference type="GO" id="GO:0007020">
    <property type="term" value="P:microtubule nucleation"/>
    <property type="evidence" value="ECO:0007669"/>
    <property type="project" value="TreeGrafter"/>
</dbReference>
<dbReference type="InterPro" id="IPR026179">
    <property type="entry name" value="Slain"/>
</dbReference>
<evidence type="ECO:0000313" key="5">
    <source>
        <dbReference type="Proteomes" id="UP000694558"/>
    </source>
</evidence>
<accession>A0A8D3CT30</accession>
<feature type="compositionally biased region" description="Low complexity" evidence="3">
    <location>
        <begin position="188"/>
        <end position="211"/>
    </location>
</feature>
<evidence type="ECO:0008006" key="6">
    <source>
        <dbReference type="Google" id="ProtNLM"/>
    </source>
</evidence>
<comment type="similarity">
    <text evidence="1">Belongs to the SLAIN motif-containing family.</text>
</comment>
<dbReference type="Ensembl" id="ENSSMAT00000066056.1">
    <property type="protein sequence ID" value="ENSSMAP00000050438.1"/>
    <property type="gene ID" value="ENSSMAG00000031472.1"/>
</dbReference>